<proteinExistence type="predicted"/>
<gene>
    <name evidence="1" type="ORF">QFC21_002921</name>
</gene>
<organism evidence="1 2">
    <name type="scientific">Naganishia friedmannii</name>
    <dbReference type="NCBI Taxonomy" id="89922"/>
    <lineage>
        <taxon>Eukaryota</taxon>
        <taxon>Fungi</taxon>
        <taxon>Dikarya</taxon>
        <taxon>Basidiomycota</taxon>
        <taxon>Agaricomycotina</taxon>
        <taxon>Tremellomycetes</taxon>
        <taxon>Filobasidiales</taxon>
        <taxon>Filobasidiaceae</taxon>
        <taxon>Naganishia</taxon>
    </lineage>
</organism>
<sequence>MSTPHFVTSLLQGNPLPCIIPGHVQAKKGFHPDTASQIANALFHPAVEVACHLLNGDLYSAHFLARKMQNDPWGILHRYEGDLCNSKAWTNGIDEEILAQCPLYQGSNPSNQPAHAMAFKLIDQVGLSRRSLQPSFLRKQYGDKNIKWPESAPTEAELEEEQRRLRGQEDGGVGEIDRKCWEEICWLARFLGDKYGWDQNTEGTKGYTESTAEQKEISRKMVGGGEGIRRF</sequence>
<protein>
    <submittedName>
        <fullName evidence="1">Uncharacterized protein</fullName>
    </submittedName>
</protein>
<dbReference type="EMBL" id="JASBWT010000008">
    <property type="protein sequence ID" value="KAJ9102520.1"/>
    <property type="molecule type" value="Genomic_DNA"/>
</dbReference>
<evidence type="ECO:0000313" key="1">
    <source>
        <dbReference type="EMBL" id="KAJ9102520.1"/>
    </source>
</evidence>
<keyword evidence="2" id="KW-1185">Reference proteome</keyword>
<reference evidence="1" key="1">
    <citation type="submission" date="2023-04" db="EMBL/GenBank/DDBJ databases">
        <title>Draft Genome sequencing of Naganishia species isolated from polar environments using Oxford Nanopore Technology.</title>
        <authorList>
            <person name="Leo P."/>
            <person name="Venkateswaran K."/>
        </authorList>
    </citation>
    <scope>NUCLEOTIDE SEQUENCE</scope>
    <source>
        <strain evidence="1">MNA-CCFEE 5423</strain>
    </source>
</reference>
<dbReference type="Proteomes" id="UP001227268">
    <property type="component" value="Unassembled WGS sequence"/>
</dbReference>
<accession>A0ACC2VSX8</accession>
<evidence type="ECO:0000313" key="2">
    <source>
        <dbReference type="Proteomes" id="UP001227268"/>
    </source>
</evidence>
<name>A0ACC2VSX8_9TREE</name>
<comment type="caution">
    <text evidence="1">The sequence shown here is derived from an EMBL/GenBank/DDBJ whole genome shotgun (WGS) entry which is preliminary data.</text>
</comment>